<dbReference type="InterPro" id="IPR011055">
    <property type="entry name" value="Dup_hybrid_motif"/>
</dbReference>
<dbReference type="eggNOG" id="COG0739">
    <property type="taxonomic scope" value="Bacteria"/>
</dbReference>
<dbReference type="STRING" id="585531.HMPREF0063_12365"/>
<dbReference type="InterPro" id="IPR016047">
    <property type="entry name" value="M23ase_b-sheet_dom"/>
</dbReference>
<dbReference type="Pfam" id="PF01551">
    <property type="entry name" value="Peptidase_M23"/>
    <property type="match status" value="2"/>
</dbReference>
<dbReference type="SUPFAM" id="SSF51261">
    <property type="entry name" value="Duplicated hybrid motif"/>
    <property type="match status" value="2"/>
</dbReference>
<evidence type="ECO:0000313" key="4">
    <source>
        <dbReference type="Proteomes" id="UP000003111"/>
    </source>
</evidence>
<dbReference type="AlphaFoldDB" id="E2SD53"/>
<dbReference type="Proteomes" id="UP000003111">
    <property type="component" value="Unassembled WGS sequence"/>
</dbReference>
<accession>E2SD53</accession>
<dbReference type="Gene3D" id="2.70.70.10">
    <property type="entry name" value="Glucose Permease (Domain IIA)"/>
    <property type="match status" value="2"/>
</dbReference>
<gene>
    <name evidence="3" type="ORF">HMPREF0063_12365</name>
</gene>
<dbReference type="GO" id="GO:0004222">
    <property type="term" value="F:metalloendopeptidase activity"/>
    <property type="evidence" value="ECO:0007669"/>
    <property type="project" value="TreeGrafter"/>
</dbReference>
<dbReference type="HOGENOM" id="CLU_828628_0_0_11"/>
<dbReference type="PANTHER" id="PTHR21666:SF289">
    <property type="entry name" value="L-ALA--D-GLU ENDOPEPTIDASE"/>
    <property type="match status" value="1"/>
</dbReference>
<feature type="domain" description="M23ase beta-sheet core" evidence="2">
    <location>
        <begin position="219"/>
        <end position="313"/>
    </location>
</feature>
<comment type="caution">
    <text evidence="3">The sequence shown here is derived from an EMBL/GenBank/DDBJ whole genome shotgun (WGS) entry which is preliminary data.</text>
</comment>
<evidence type="ECO:0000256" key="1">
    <source>
        <dbReference type="ARBA" id="ARBA00022729"/>
    </source>
</evidence>
<organism evidence="3 4">
    <name type="scientific">Aeromicrobium marinum DSM 15272</name>
    <dbReference type="NCBI Taxonomy" id="585531"/>
    <lineage>
        <taxon>Bacteria</taxon>
        <taxon>Bacillati</taxon>
        <taxon>Actinomycetota</taxon>
        <taxon>Actinomycetes</taxon>
        <taxon>Propionibacteriales</taxon>
        <taxon>Nocardioidaceae</taxon>
        <taxon>Aeromicrobium</taxon>
    </lineage>
</organism>
<feature type="domain" description="M23ase beta-sheet core" evidence="2">
    <location>
        <begin position="70"/>
        <end position="163"/>
    </location>
</feature>
<dbReference type="PANTHER" id="PTHR21666">
    <property type="entry name" value="PEPTIDASE-RELATED"/>
    <property type="match status" value="1"/>
</dbReference>
<evidence type="ECO:0000313" key="3">
    <source>
        <dbReference type="EMBL" id="EFQ83156.1"/>
    </source>
</evidence>
<dbReference type="MEROPS" id="M23.009"/>
<name>E2SD53_9ACTN</name>
<dbReference type="eggNOG" id="COG4942">
    <property type="taxonomic scope" value="Bacteria"/>
</dbReference>
<dbReference type="InterPro" id="IPR050570">
    <property type="entry name" value="Cell_wall_metabolism_enzyme"/>
</dbReference>
<protein>
    <submittedName>
        <fullName evidence="3">Peptidase, M23 family</fullName>
    </submittedName>
</protein>
<dbReference type="CDD" id="cd12797">
    <property type="entry name" value="M23_peptidase"/>
    <property type="match status" value="2"/>
</dbReference>
<reference evidence="3" key="1">
    <citation type="submission" date="2010-08" db="EMBL/GenBank/DDBJ databases">
        <authorList>
            <person name="Muzny D."/>
            <person name="Qin X."/>
            <person name="Buhay C."/>
            <person name="Dugan-Rocha S."/>
            <person name="Ding Y."/>
            <person name="Chen G."/>
            <person name="Hawes A."/>
            <person name="Holder M."/>
            <person name="Jhangiani S."/>
            <person name="Johnson A."/>
            <person name="Khan Z."/>
            <person name="Li Z."/>
            <person name="Liu W."/>
            <person name="Liu X."/>
            <person name="Perez L."/>
            <person name="Shen H."/>
            <person name="Wang Q."/>
            <person name="Watt J."/>
            <person name="Xi L."/>
            <person name="Xin Y."/>
            <person name="Zhou J."/>
            <person name="Deng J."/>
            <person name="Jiang H."/>
            <person name="Liu Y."/>
            <person name="Qu J."/>
            <person name="Song X.-Z."/>
            <person name="Zhang L."/>
            <person name="Villasana D."/>
            <person name="Johnson A."/>
            <person name="Liu J."/>
            <person name="Liyanage D."/>
            <person name="Lorensuhewa L."/>
            <person name="Robinson T."/>
            <person name="Song A."/>
            <person name="Song B.-B."/>
            <person name="Dinh H."/>
            <person name="Thornton R."/>
            <person name="Coyle M."/>
            <person name="Francisco L."/>
            <person name="Jackson L."/>
            <person name="Javaid M."/>
            <person name="Korchina V."/>
            <person name="Kovar C."/>
            <person name="Mata R."/>
            <person name="Mathew T."/>
            <person name="Ngo R."/>
            <person name="Nguyen L."/>
            <person name="Nguyen N."/>
            <person name="Okwuonu G."/>
            <person name="Ongeri F."/>
            <person name="Pham C."/>
            <person name="Simmons D."/>
            <person name="Wilczek-Boney K."/>
            <person name="Hale W."/>
            <person name="Jakkamsetti A."/>
            <person name="Pham P."/>
            <person name="Ruth R."/>
            <person name="San Lucas F."/>
            <person name="Warren J."/>
            <person name="Zhang J."/>
            <person name="Zhao Z."/>
            <person name="Zhou C."/>
            <person name="Zhu D."/>
            <person name="Lee S."/>
            <person name="Bess C."/>
            <person name="Blankenburg K."/>
            <person name="Forbes L."/>
            <person name="Fu Q."/>
            <person name="Gubbala S."/>
            <person name="Hirani K."/>
            <person name="Jayaseelan J.C."/>
            <person name="Lara F."/>
            <person name="Munidasa M."/>
            <person name="Palculict T."/>
            <person name="Patil S."/>
            <person name="Pu L.-L."/>
            <person name="Saada N."/>
            <person name="Tang L."/>
            <person name="Weissenberger G."/>
            <person name="Zhu Y."/>
            <person name="Hemphill L."/>
            <person name="Shang Y."/>
            <person name="Youmans B."/>
            <person name="Ayvaz T."/>
            <person name="Ross M."/>
            <person name="Santibanez J."/>
            <person name="Aqrawi P."/>
            <person name="Gross S."/>
            <person name="Joshi V."/>
            <person name="Fowler G."/>
            <person name="Nazareth L."/>
            <person name="Reid J."/>
            <person name="Worley K."/>
            <person name="Petrosino J."/>
            <person name="Highlander S."/>
            <person name="Gibbs R."/>
        </authorList>
    </citation>
    <scope>NUCLEOTIDE SEQUENCE [LARGE SCALE GENOMIC DNA]</scope>
    <source>
        <strain evidence="3">DSM 15272</strain>
    </source>
</reference>
<keyword evidence="1" id="KW-0732">Signal</keyword>
<proteinExistence type="predicted"/>
<evidence type="ECO:0000259" key="2">
    <source>
        <dbReference type="Pfam" id="PF01551"/>
    </source>
</evidence>
<keyword evidence="4" id="KW-1185">Reference proteome</keyword>
<sequence>MSTAGTAAVPAEAAHGFADDMRRVLLLVPVLFLLTNPLPAPASEAPWVWPLGDLRVDRDFDPPDSDYGPGHRGVDLAGHPGATVRSVAAGTVSFVGQVGGTDVLTISHGAERSTYQPVRADVEVGDAVEPGTPVGRLLGGHTGCGAAACLHLGRVRGEDYLDPLELLRTSRFRLIDPDGPVPAPPALGSGTGEFRPPVDGPVSSGFGQRVHPITGVRTLHDGIDIAAPCGTPVVAAADGTVTDSAVAGAYGLRVVVAHPGSTSTSYSHLGRTGARPGSSVTTGEVIGHVGSTGLSSGCHLHFSVHRDGSPVDPAPLL</sequence>
<dbReference type="EMBL" id="ACLF03000006">
    <property type="protein sequence ID" value="EFQ83156.1"/>
    <property type="molecule type" value="Genomic_DNA"/>
</dbReference>